<dbReference type="EMBL" id="FOHJ01000002">
    <property type="protein sequence ID" value="SET01453.1"/>
    <property type="molecule type" value="Genomic_DNA"/>
</dbReference>
<dbReference type="AlphaFoldDB" id="A0A1I0B403"/>
<accession>A0A1I0B403</accession>
<evidence type="ECO:0000313" key="2">
    <source>
        <dbReference type="Proteomes" id="UP000199095"/>
    </source>
</evidence>
<dbReference type="Proteomes" id="UP000199095">
    <property type="component" value="Unassembled WGS sequence"/>
</dbReference>
<dbReference type="RefSeq" id="WP_093132234.1">
    <property type="nucleotide sequence ID" value="NZ_FOHJ01000002.1"/>
</dbReference>
<evidence type="ECO:0000313" key="1">
    <source>
        <dbReference type="EMBL" id="SET01453.1"/>
    </source>
</evidence>
<protein>
    <submittedName>
        <fullName evidence="1">Phage transcriptional regulator, ArpU family</fullName>
    </submittedName>
</protein>
<keyword evidence="2" id="KW-1185">Reference proteome</keyword>
<sequence length="149" mass="17830">MQISFKLPEINREETKKAVEEALTKYQMFLLMEPEELSPKITASFTLAPPTNTNEFHSKTEDLAVKRLDQEITRHRYLNKIRQAVNRLAFNERSVIIKRYLESDDVFDYEVYNELGFSERKYYRLKSRAFYKLAFILKIEVYEEKVKSS</sequence>
<proteinExistence type="predicted"/>
<dbReference type="InterPro" id="IPR006524">
    <property type="entry name" value="ArpU-like"/>
</dbReference>
<gene>
    <name evidence="1" type="ORF">SAMN05421676_102344</name>
</gene>
<dbReference type="STRING" id="237682.SAMN05421676_102344"/>
<name>A0A1I0B403_9BACI</name>
<dbReference type="OrthoDB" id="1797434at2"/>
<reference evidence="2" key="1">
    <citation type="submission" date="2016-10" db="EMBL/GenBank/DDBJ databases">
        <authorList>
            <person name="Varghese N."/>
            <person name="Submissions S."/>
        </authorList>
    </citation>
    <scope>NUCLEOTIDE SEQUENCE [LARGE SCALE GENOMIC DNA]</scope>
    <source>
        <strain evidence="2">CGMCC 1.3566</strain>
    </source>
</reference>
<dbReference type="NCBIfam" id="TIGR01637">
    <property type="entry name" value="phage_arpU"/>
    <property type="match status" value="1"/>
</dbReference>
<organism evidence="1 2">
    <name type="scientific">Salinibacillus kushneri</name>
    <dbReference type="NCBI Taxonomy" id="237682"/>
    <lineage>
        <taxon>Bacteria</taxon>
        <taxon>Bacillati</taxon>
        <taxon>Bacillota</taxon>
        <taxon>Bacilli</taxon>
        <taxon>Bacillales</taxon>
        <taxon>Bacillaceae</taxon>
        <taxon>Salinibacillus</taxon>
    </lineage>
</organism>